<organism evidence="5 6">
    <name type="scientific">Winkia neuii subsp. anitrata</name>
    <dbReference type="NCBI Taxonomy" id="29318"/>
    <lineage>
        <taxon>Bacteria</taxon>
        <taxon>Bacillati</taxon>
        <taxon>Actinomycetota</taxon>
        <taxon>Actinomycetes</taxon>
        <taxon>Actinomycetales</taxon>
        <taxon>Actinomycetaceae</taxon>
        <taxon>Winkia</taxon>
    </lineage>
</organism>
<dbReference type="Pfam" id="PF21946">
    <property type="entry name" value="LppM"/>
    <property type="match status" value="1"/>
</dbReference>
<gene>
    <name evidence="5" type="ORF">PIG85_10010</name>
</gene>
<protein>
    <recommendedName>
        <fullName evidence="4">LppM domain-containing protein</fullName>
    </recommendedName>
</protein>
<dbReference type="EMBL" id="CP116394">
    <property type="protein sequence ID" value="WCE45962.1"/>
    <property type="molecule type" value="Genomic_DNA"/>
</dbReference>
<feature type="signal peptide" evidence="3">
    <location>
        <begin position="1"/>
        <end position="29"/>
    </location>
</feature>
<feature type="compositionally biased region" description="Polar residues" evidence="1">
    <location>
        <begin position="268"/>
        <end position="284"/>
    </location>
</feature>
<keyword evidence="3" id="KW-0732">Signal</keyword>
<dbReference type="RefSeq" id="WP_141740496.1">
    <property type="nucleotide sequence ID" value="NZ_CP116394.1"/>
</dbReference>
<evidence type="ECO:0000259" key="4">
    <source>
        <dbReference type="Pfam" id="PF21946"/>
    </source>
</evidence>
<evidence type="ECO:0000256" key="1">
    <source>
        <dbReference type="SAM" id="MobiDB-lite"/>
    </source>
</evidence>
<keyword evidence="2" id="KW-1133">Transmembrane helix</keyword>
<accession>A0AB38XNM8</accession>
<dbReference type="PROSITE" id="PS51257">
    <property type="entry name" value="PROKAR_LIPOPROTEIN"/>
    <property type="match status" value="1"/>
</dbReference>
<dbReference type="Proteomes" id="UP001211044">
    <property type="component" value="Chromosome"/>
</dbReference>
<proteinExistence type="predicted"/>
<name>A0AB38XNM8_9ACTO</name>
<reference evidence="5" key="1">
    <citation type="submission" date="2023-01" db="EMBL/GenBank/DDBJ databases">
        <title>Comparative Genomic Analysis of the Clinically-Derived Winkia Strain NY0527 Provides Evidence into the Taxonomic Reassignment of Winkia neuii and Characterizes Their Virulence Traits.</title>
        <authorList>
            <person name="Cai X."/>
            <person name="Peng Y."/>
            <person name="Li M."/>
            <person name="Qiu Y."/>
            <person name="Wang Y."/>
            <person name="Xu L."/>
            <person name="Hou Q."/>
        </authorList>
    </citation>
    <scope>NUCLEOTIDE SEQUENCE</scope>
    <source>
        <strain evidence="5">NY0527</strain>
    </source>
</reference>
<feature type="transmembrane region" description="Helical" evidence="2">
    <location>
        <begin position="187"/>
        <end position="207"/>
    </location>
</feature>
<evidence type="ECO:0000313" key="5">
    <source>
        <dbReference type="EMBL" id="WCE45962.1"/>
    </source>
</evidence>
<evidence type="ECO:0000256" key="2">
    <source>
        <dbReference type="SAM" id="Phobius"/>
    </source>
</evidence>
<keyword evidence="2" id="KW-0812">Transmembrane</keyword>
<sequence length="302" mass="32567">MRTASARRRFGLLALLLCLCAVVLSGCEADTSLHIYPDQTYTMHSTLAVPVEAGSQLTCTSLKNLLLQAGGQGQTRVEDKSTKQEINCVIDFTKPQPIANSGSPFVTIKHYSGRYRVSLPGDPSYSSIVEGAQFKFSITFPGPVTDISGSYGAKADGNTVTWTNPRVLNTGFAVEGRDNAGFSLSQVVIWALTALVLLSALGTSRALGRPDSFKNIQQRWRAFWIPTRPKIIAALDKAKELLRQSGTKGRQGATKVGRSMGRGVKRAGSTTAKATRKAFTSTSKFAKKTAERASSAMKNKKK</sequence>
<keyword evidence="2" id="KW-0472">Membrane</keyword>
<dbReference type="KEGG" id="wne:PIG85_10010"/>
<feature type="domain" description="LppM" evidence="4">
    <location>
        <begin position="101"/>
        <end position="165"/>
    </location>
</feature>
<feature type="region of interest" description="Disordered" evidence="1">
    <location>
        <begin position="244"/>
        <end position="302"/>
    </location>
</feature>
<evidence type="ECO:0000256" key="3">
    <source>
        <dbReference type="SAM" id="SignalP"/>
    </source>
</evidence>
<evidence type="ECO:0000313" key="6">
    <source>
        <dbReference type="Proteomes" id="UP001211044"/>
    </source>
</evidence>
<dbReference type="InterPro" id="IPR053807">
    <property type="entry name" value="LppM"/>
</dbReference>
<dbReference type="AlphaFoldDB" id="A0AB38XNM8"/>
<feature type="chain" id="PRO_5044223649" description="LppM domain-containing protein" evidence="3">
    <location>
        <begin position="30"/>
        <end position="302"/>
    </location>
</feature>